<gene>
    <name evidence="2" type="ORF">DI270_003600</name>
</gene>
<protein>
    <submittedName>
        <fullName evidence="2">Uncharacterized protein</fullName>
    </submittedName>
</protein>
<feature type="region of interest" description="Disordered" evidence="1">
    <location>
        <begin position="110"/>
        <end position="131"/>
    </location>
</feature>
<evidence type="ECO:0000313" key="3">
    <source>
        <dbReference type="Proteomes" id="UP000262538"/>
    </source>
</evidence>
<accession>A0ABX9LTN2</accession>
<organism evidence="2 3">
    <name type="scientific">Microbispora triticiradicis</name>
    <dbReference type="NCBI Taxonomy" id="2200763"/>
    <lineage>
        <taxon>Bacteria</taxon>
        <taxon>Bacillati</taxon>
        <taxon>Actinomycetota</taxon>
        <taxon>Actinomycetes</taxon>
        <taxon>Streptosporangiales</taxon>
        <taxon>Streptosporangiaceae</taxon>
        <taxon>Microbispora</taxon>
    </lineage>
</organism>
<reference evidence="2 3" key="1">
    <citation type="submission" date="2018-08" db="EMBL/GenBank/DDBJ databases">
        <title>Microbispora. triticiradicis sp. nov., a novel actinomycete isolated from the root of wheat (Triticum aestivum L.)).</title>
        <authorList>
            <person name="Han C."/>
        </authorList>
    </citation>
    <scope>NUCLEOTIDE SEQUENCE [LARGE SCALE GENOMIC DNA]</scope>
    <source>
        <strain evidence="2 3">NEAU-HRDPA2-9</strain>
    </source>
</reference>
<name>A0ABX9LTN2_9ACTN</name>
<proteinExistence type="predicted"/>
<evidence type="ECO:0000313" key="2">
    <source>
        <dbReference type="EMBL" id="RGA06344.1"/>
    </source>
</evidence>
<sequence length="131" mass="13892">MFTQLLPSAHPSIQAGDDLIKVVGRGQQFAGALGQQPRIQKSAVEVSLRVDISLVGGLAANRLTADFPQSEAYAFPADVLRPLIDHCEGQQALRFFDQSGGVLDESASAGMGARRGRHKQSGAVGQNTCLF</sequence>
<keyword evidence="3" id="KW-1185">Reference proteome</keyword>
<comment type="caution">
    <text evidence="2">The sequence shown here is derived from an EMBL/GenBank/DDBJ whole genome shotgun (WGS) entry which is preliminary data.</text>
</comment>
<evidence type="ECO:0000256" key="1">
    <source>
        <dbReference type="SAM" id="MobiDB-lite"/>
    </source>
</evidence>
<dbReference type="Proteomes" id="UP000262538">
    <property type="component" value="Unassembled WGS sequence"/>
</dbReference>
<dbReference type="EMBL" id="QFZU02000017">
    <property type="protein sequence ID" value="RGA06344.1"/>
    <property type="molecule type" value="Genomic_DNA"/>
</dbReference>